<feature type="signal peptide" evidence="2">
    <location>
        <begin position="1"/>
        <end position="26"/>
    </location>
</feature>
<reference evidence="4 5" key="2">
    <citation type="submission" date="2019-03" db="EMBL/GenBank/DDBJ databases">
        <title>Genomic Encyclopedia of Type Strains, Phase IV (KMG-IV): sequencing the most valuable type-strain genomes for metagenomic binning, comparative biology and taxonomic classification.</title>
        <authorList>
            <person name="Goeker M."/>
        </authorList>
    </citation>
    <scope>NUCLEOTIDE SEQUENCE [LARGE SCALE GENOMIC DNA]</scope>
    <source>
        <strain evidence="4 5">DSM 103426</strain>
    </source>
</reference>
<dbReference type="InterPro" id="IPR025584">
    <property type="entry name" value="Cthe_2159"/>
</dbReference>
<feature type="chain" id="PRO_5039411023" evidence="2">
    <location>
        <begin position="27"/>
        <end position="545"/>
    </location>
</feature>
<keyword evidence="2" id="KW-0732">Signal</keyword>
<protein>
    <submittedName>
        <fullName evidence="4">Uncharacterized protein DUF4353</fullName>
    </submittedName>
</protein>
<name>A0A4R3JQH0_9FIRM</name>
<evidence type="ECO:0000313" key="6">
    <source>
        <dbReference type="Proteomes" id="UP000702954"/>
    </source>
</evidence>
<keyword evidence="6" id="KW-1185">Reference proteome</keyword>
<organism evidence="4 5">
    <name type="scientific">Faecalimonas umbilicata</name>
    <dbReference type="NCBI Taxonomy" id="1912855"/>
    <lineage>
        <taxon>Bacteria</taxon>
        <taxon>Bacillati</taxon>
        <taxon>Bacillota</taxon>
        <taxon>Clostridia</taxon>
        <taxon>Lachnospirales</taxon>
        <taxon>Lachnospiraceae</taxon>
        <taxon>Faecalimonas</taxon>
    </lineage>
</organism>
<reference evidence="3 6" key="1">
    <citation type="journal article" date="2018" name="Int. J. Syst. Evol. Microbiol.">
        <title>Draft Genome Sequence of Faecalimonas umbilicata JCM 30896T, an Acetate-Producing Bacterium Isolated from Human Feces.</title>
        <authorList>
            <person name="Sakamoto M."/>
            <person name="Ikeyama N."/>
            <person name="Yuki M."/>
            <person name="Ohkuma M."/>
        </authorList>
    </citation>
    <scope>NUCLEOTIDE SEQUENCE [LARGE SCALE GENOMIC DNA]</scope>
    <source>
        <strain evidence="3 6">EGH7</strain>
    </source>
</reference>
<dbReference type="EMBL" id="BHEO01000008">
    <property type="protein sequence ID" value="GBU05535.1"/>
    <property type="molecule type" value="Genomic_DNA"/>
</dbReference>
<dbReference type="RefSeq" id="WP_116441866.1">
    <property type="nucleotide sequence ID" value="NZ_BHEO01000008.1"/>
</dbReference>
<evidence type="ECO:0000256" key="2">
    <source>
        <dbReference type="SAM" id="SignalP"/>
    </source>
</evidence>
<evidence type="ECO:0000256" key="1">
    <source>
        <dbReference type="SAM" id="MobiDB-lite"/>
    </source>
</evidence>
<evidence type="ECO:0000313" key="3">
    <source>
        <dbReference type="EMBL" id="GBU05535.1"/>
    </source>
</evidence>
<feature type="compositionally biased region" description="Polar residues" evidence="1">
    <location>
        <begin position="534"/>
        <end position="545"/>
    </location>
</feature>
<accession>A0A4R3JQH0</accession>
<comment type="caution">
    <text evidence="4">The sequence shown here is derived from an EMBL/GenBank/DDBJ whole genome shotgun (WGS) entry which is preliminary data.</text>
</comment>
<dbReference type="AlphaFoldDB" id="A0A4R3JQH0"/>
<gene>
    <name evidence="4" type="ORF">EDD74_11224</name>
    <name evidence="3" type="ORF">FAEUMB_20760</name>
</gene>
<dbReference type="Proteomes" id="UP000294613">
    <property type="component" value="Unassembled WGS sequence"/>
</dbReference>
<evidence type="ECO:0000313" key="4">
    <source>
        <dbReference type="EMBL" id="TCS67986.1"/>
    </source>
</evidence>
<dbReference type="EMBL" id="SLZV01000012">
    <property type="protein sequence ID" value="TCS67986.1"/>
    <property type="molecule type" value="Genomic_DNA"/>
</dbReference>
<sequence>MKKRRIILLWLFAGMLLVPGCTLKNAEASSENQSDTATNSEEQTVKDISEMFTDRDKEIGYDEEDSALITLADNGTLCDSDAVQISENTVTITEEGTYILSGTLSNGMIIVDAEDTDKIQIVLNGVEITSAQSAAIYVRSADKVFLTTASGSDNILTNGGTYTAIDDNNIDAVIFSKDDLTLNGAGTLKIKAEAGHGVVSKDDLVLTSGTYDITAASHGLSGKDSVRILSGTFTITSGKDGIHASNTDDSSLGFVYLADGSFKITAQDDGIHADSSTTILGGEIEIAQSYEGIEGLSIDITGGNISVTASDDGLNAAGGNDSSGFEGTGGDQFAATEGAYIHISGGVIHVNSEGDGIDSNGDLTVSGGETYISGPVNDGNGALDYNGEAVISGGTFVAAGSSGMAQNFGSSSTQGTVLVSVGSQEAGSVVSLQDSDGTELMQWEPDKVYTSVLISCPELTKDSTYTVSAGTYSEEITLDTLIYGSGQMQGGPGNPEQREMKGTPPDMDEGNKQGTPPDRNGENKQGGPGEAGENQGSSSDTGDSM</sequence>
<evidence type="ECO:0000313" key="5">
    <source>
        <dbReference type="Proteomes" id="UP000294613"/>
    </source>
</evidence>
<feature type="region of interest" description="Disordered" evidence="1">
    <location>
        <begin position="484"/>
        <end position="545"/>
    </location>
</feature>
<dbReference type="Pfam" id="PF14262">
    <property type="entry name" value="Cthe_2159"/>
    <property type="match status" value="1"/>
</dbReference>
<dbReference type="Proteomes" id="UP000702954">
    <property type="component" value="Unassembled WGS sequence"/>
</dbReference>
<proteinExistence type="predicted"/>